<feature type="transmembrane region" description="Helical" evidence="7">
    <location>
        <begin position="154"/>
        <end position="181"/>
    </location>
</feature>
<evidence type="ECO:0000313" key="9">
    <source>
        <dbReference type="EMBL" id="RQG98968.1"/>
    </source>
</evidence>
<dbReference type="GO" id="GO:0005886">
    <property type="term" value="C:plasma membrane"/>
    <property type="evidence" value="ECO:0007669"/>
    <property type="project" value="UniProtKB-SubCell"/>
</dbReference>
<evidence type="ECO:0000256" key="7">
    <source>
        <dbReference type="RuleBase" id="RU363032"/>
    </source>
</evidence>
<proteinExistence type="inferred from homology"/>
<evidence type="ECO:0000256" key="6">
    <source>
        <dbReference type="ARBA" id="ARBA00023136"/>
    </source>
</evidence>
<comment type="caution">
    <text evidence="9">The sequence shown here is derived from an EMBL/GenBank/DDBJ whole genome shotgun (WGS) entry which is preliminary data.</text>
</comment>
<feature type="transmembrane region" description="Helical" evidence="7">
    <location>
        <begin position="274"/>
        <end position="295"/>
    </location>
</feature>
<evidence type="ECO:0000256" key="4">
    <source>
        <dbReference type="ARBA" id="ARBA00022692"/>
    </source>
</evidence>
<evidence type="ECO:0000313" key="10">
    <source>
        <dbReference type="Proteomes" id="UP000281431"/>
    </source>
</evidence>
<dbReference type="Pfam" id="PF00528">
    <property type="entry name" value="BPD_transp_1"/>
    <property type="match status" value="1"/>
</dbReference>
<keyword evidence="3" id="KW-1003">Cell membrane</keyword>
<dbReference type="InterPro" id="IPR000515">
    <property type="entry name" value="MetI-like"/>
</dbReference>
<evidence type="ECO:0000256" key="1">
    <source>
        <dbReference type="ARBA" id="ARBA00004651"/>
    </source>
</evidence>
<reference evidence="9 10" key="1">
    <citation type="submission" date="2018-10" db="EMBL/GenBank/DDBJ databases">
        <title>Natrarchaeobius chitinivorans gen. nov., sp. nov., and Natrarchaeobius haloalkaliphilus sp. nov., alkaliphilic, chitin-utilizing haloarchaea from hypersaline alkaline lakes.</title>
        <authorList>
            <person name="Sorokin D.Y."/>
            <person name="Elcheninov A.G."/>
            <person name="Kostrikina N.A."/>
            <person name="Bale N.J."/>
            <person name="Sinninghe Damste J.S."/>
            <person name="Khijniak T.V."/>
            <person name="Kublanov I.V."/>
            <person name="Toshchakov S.V."/>
        </authorList>
    </citation>
    <scope>NUCLEOTIDE SEQUENCE [LARGE SCALE GENOMIC DNA]</scope>
    <source>
        <strain evidence="9 10">AArcht7</strain>
    </source>
</reference>
<keyword evidence="6 7" id="KW-0472">Membrane</keyword>
<dbReference type="Pfam" id="PF12911">
    <property type="entry name" value="OppC_N"/>
    <property type="match status" value="1"/>
</dbReference>
<dbReference type="PANTHER" id="PTHR43386">
    <property type="entry name" value="OLIGOPEPTIDE TRANSPORT SYSTEM PERMEASE PROTEIN APPC"/>
    <property type="match status" value="1"/>
</dbReference>
<feature type="transmembrane region" description="Helical" evidence="7">
    <location>
        <begin position="110"/>
        <end position="134"/>
    </location>
</feature>
<dbReference type="SUPFAM" id="SSF161098">
    <property type="entry name" value="MetI-like"/>
    <property type="match status" value="1"/>
</dbReference>
<feature type="domain" description="ABC transmembrane type-1" evidence="8">
    <location>
        <begin position="106"/>
        <end position="296"/>
    </location>
</feature>
<evidence type="ECO:0000256" key="5">
    <source>
        <dbReference type="ARBA" id="ARBA00022989"/>
    </source>
</evidence>
<dbReference type="PANTHER" id="PTHR43386:SF1">
    <property type="entry name" value="D,D-DIPEPTIDE TRANSPORT SYSTEM PERMEASE PROTEIN DDPC-RELATED"/>
    <property type="match status" value="1"/>
</dbReference>
<protein>
    <submittedName>
        <fullName evidence="9">ABC transporter permease</fullName>
    </submittedName>
</protein>
<evidence type="ECO:0000256" key="2">
    <source>
        <dbReference type="ARBA" id="ARBA00022448"/>
    </source>
</evidence>
<dbReference type="InterPro" id="IPR035906">
    <property type="entry name" value="MetI-like_sf"/>
</dbReference>
<keyword evidence="2 7" id="KW-0813">Transport</keyword>
<sequence length="309" mass="34358">MSVKKHLPANVESKLTSSRVFSQIKDGVSTAYELYRSDRLGQFGIVVLAAFVFIAIFAPIIAPYSPGARHRRDDGSLARLDAPSTDHLLGTTHHGQDVLSQLLVSARVSVFVGFLAAFIAVFIGTNVGLISAYYGGWVDDILMRIVDIAYGLPFLPFVIVLVFIFGANIVNIMLVIAAILWRDSARVVRSEVLSQKQRPYVESARAIGASDFRILYRHVFPNVLPLTVLYMAFAVAYAIMYEASIAFLGFGDPNVYSWGRMMYQAYTHGAIRDAWWWVLPAGVCIMLLVSSVFFIGRTLEEITNPEIRH</sequence>
<dbReference type="InterPro" id="IPR025966">
    <property type="entry name" value="OppC_N"/>
</dbReference>
<feature type="transmembrane region" description="Helical" evidence="7">
    <location>
        <begin position="40"/>
        <end position="62"/>
    </location>
</feature>
<keyword evidence="5 7" id="KW-1133">Transmembrane helix</keyword>
<name>A0A3N6M5W5_NATCH</name>
<gene>
    <name evidence="9" type="ORF">EA472_15610</name>
</gene>
<organism evidence="9 10">
    <name type="scientific">Natrarchaeobius chitinivorans</name>
    <dbReference type="NCBI Taxonomy" id="1679083"/>
    <lineage>
        <taxon>Archaea</taxon>
        <taxon>Methanobacteriati</taxon>
        <taxon>Methanobacteriota</taxon>
        <taxon>Stenosarchaea group</taxon>
        <taxon>Halobacteria</taxon>
        <taxon>Halobacteriales</taxon>
        <taxon>Natrialbaceae</taxon>
        <taxon>Natrarchaeobius</taxon>
    </lineage>
</organism>
<keyword evidence="4 7" id="KW-0812">Transmembrane</keyword>
<evidence type="ECO:0000256" key="3">
    <source>
        <dbReference type="ARBA" id="ARBA00022475"/>
    </source>
</evidence>
<dbReference type="PROSITE" id="PS50928">
    <property type="entry name" value="ABC_TM1"/>
    <property type="match status" value="1"/>
</dbReference>
<dbReference type="EMBL" id="REFZ01000011">
    <property type="protein sequence ID" value="RQG98968.1"/>
    <property type="molecule type" value="Genomic_DNA"/>
</dbReference>
<feature type="transmembrane region" description="Helical" evidence="7">
    <location>
        <begin position="223"/>
        <end position="250"/>
    </location>
</feature>
<comment type="subcellular location">
    <subcellularLocation>
        <location evidence="1 7">Cell membrane</location>
        <topology evidence="1 7">Multi-pass membrane protein</topology>
    </subcellularLocation>
</comment>
<dbReference type="GO" id="GO:0055085">
    <property type="term" value="P:transmembrane transport"/>
    <property type="evidence" value="ECO:0007669"/>
    <property type="project" value="InterPro"/>
</dbReference>
<accession>A0A3N6M5W5</accession>
<dbReference type="Gene3D" id="1.10.3720.10">
    <property type="entry name" value="MetI-like"/>
    <property type="match status" value="1"/>
</dbReference>
<dbReference type="AlphaFoldDB" id="A0A3N6M5W5"/>
<evidence type="ECO:0000259" key="8">
    <source>
        <dbReference type="PROSITE" id="PS50928"/>
    </source>
</evidence>
<dbReference type="CDD" id="cd06261">
    <property type="entry name" value="TM_PBP2"/>
    <property type="match status" value="1"/>
</dbReference>
<keyword evidence="10" id="KW-1185">Reference proteome</keyword>
<dbReference type="OrthoDB" id="312811at2157"/>
<dbReference type="InterPro" id="IPR050366">
    <property type="entry name" value="BP-dependent_transpt_permease"/>
</dbReference>
<comment type="similarity">
    <text evidence="7">Belongs to the binding-protein-dependent transport system permease family.</text>
</comment>
<dbReference type="Proteomes" id="UP000281431">
    <property type="component" value="Unassembled WGS sequence"/>
</dbReference>